<protein>
    <submittedName>
        <fullName evidence="1">Uncharacterized protein</fullName>
    </submittedName>
</protein>
<reference evidence="1 2" key="1">
    <citation type="submission" date="2017-02" db="EMBL/GenBank/DDBJ databases">
        <title>Whole genome sequencing of Rhodanobacter lindaniclasticus DSM 17932.</title>
        <authorList>
            <person name="Kumar S."/>
            <person name="Patil P."/>
            <person name="Patil P.B."/>
        </authorList>
    </citation>
    <scope>NUCLEOTIDE SEQUENCE [LARGE SCALE GENOMIC DNA]</scope>
    <source>
        <strain evidence="1 2">DSM 17932</strain>
    </source>
</reference>
<dbReference type="Proteomes" id="UP000306317">
    <property type="component" value="Unassembled WGS sequence"/>
</dbReference>
<name>A0A4S3KDX5_9GAMM</name>
<gene>
    <name evidence="1" type="ORF">B1991_12640</name>
</gene>
<evidence type="ECO:0000313" key="2">
    <source>
        <dbReference type="Proteomes" id="UP000306317"/>
    </source>
</evidence>
<dbReference type="EMBL" id="MWIO01000032">
    <property type="protein sequence ID" value="THD06660.1"/>
    <property type="molecule type" value="Genomic_DNA"/>
</dbReference>
<proteinExistence type="predicted"/>
<evidence type="ECO:0000313" key="1">
    <source>
        <dbReference type="EMBL" id="THD06660.1"/>
    </source>
</evidence>
<sequence>MVDFRQEKTAHYDIRAEESQLIEAVLGLADWLAAQAETTGSQLAAIDKMRVFLRNLPAPPPPEFNGEFGFSFDHDDPDIGHAGCWMVSVYRGMLETFCDYRGQVHLLP</sequence>
<dbReference type="AlphaFoldDB" id="A0A4S3KDX5"/>
<keyword evidence="2" id="KW-1185">Reference proteome</keyword>
<organism evidence="1 2">
    <name type="scientific">Rhodanobacter lindaniclasticus</name>
    <dbReference type="NCBI Taxonomy" id="75310"/>
    <lineage>
        <taxon>Bacteria</taxon>
        <taxon>Pseudomonadati</taxon>
        <taxon>Pseudomonadota</taxon>
        <taxon>Gammaproteobacteria</taxon>
        <taxon>Lysobacterales</taxon>
        <taxon>Rhodanobacteraceae</taxon>
        <taxon>Rhodanobacter</taxon>
    </lineage>
</organism>
<dbReference type="RefSeq" id="WP_136259037.1">
    <property type="nucleotide sequence ID" value="NZ_MWIO01000032.1"/>
</dbReference>
<comment type="caution">
    <text evidence="1">The sequence shown here is derived from an EMBL/GenBank/DDBJ whole genome shotgun (WGS) entry which is preliminary data.</text>
</comment>
<accession>A0A4S3KDX5</accession>